<dbReference type="Pfam" id="PF04397">
    <property type="entry name" value="LytTR"/>
    <property type="match status" value="1"/>
</dbReference>
<comment type="function">
    <text evidence="2">May play the central regulatory role in sporulation. It may be an element of the effector pathway responsible for the activation of sporulation genes in response to nutritional stress. Spo0A may act in concert with spo0H (a sigma factor) to control the expression of some genes that are critical to the sporulation process.</text>
</comment>
<dbReference type="PANTHER" id="PTHR37299:SF1">
    <property type="entry name" value="STAGE 0 SPORULATION PROTEIN A HOMOLOG"/>
    <property type="match status" value="1"/>
</dbReference>
<dbReference type="InterPro" id="IPR011006">
    <property type="entry name" value="CheY-like_superfamily"/>
</dbReference>
<reference evidence="6 7" key="1">
    <citation type="submission" date="2015-09" db="EMBL/GenBank/DDBJ databases">
        <authorList>
            <consortium name="Pathogen Informatics"/>
        </authorList>
    </citation>
    <scope>NUCLEOTIDE SEQUENCE [LARGE SCALE GENOMIC DNA]</scope>
    <source>
        <strain evidence="6 7">2789STDY5834928</strain>
    </source>
</reference>
<dbReference type="InterPro" id="IPR001789">
    <property type="entry name" value="Sig_transdc_resp-reg_receiver"/>
</dbReference>
<dbReference type="GO" id="GO:0000156">
    <property type="term" value="F:phosphorelay response regulator activity"/>
    <property type="evidence" value="ECO:0007669"/>
    <property type="project" value="InterPro"/>
</dbReference>
<dbReference type="PROSITE" id="PS50110">
    <property type="entry name" value="RESPONSE_REGULATORY"/>
    <property type="match status" value="1"/>
</dbReference>
<dbReference type="Gene3D" id="2.40.50.1020">
    <property type="entry name" value="LytTr DNA-binding domain"/>
    <property type="match status" value="1"/>
</dbReference>
<name>A0A175A308_9FIRM</name>
<dbReference type="SUPFAM" id="SSF52172">
    <property type="entry name" value="CheY-like"/>
    <property type="match status" value="1"/>
</dbReference>
<dbReference type="Proteomes" id="UP000095662">
    <property type="component" value="Unassembled WGS sequence"/>
</dbReference>
<gene>
    <name evidence="6" type="primary">lytR_2</name>
    <name evidence="6" type="ORF">ERS852540_02503</name>
</gene>
<dbReference type="PANTHER" id="PTHR37299">
    <property type="entry name" value="TRANSCRIPTIONAL REGULATOR-RELATED"/>
    <property type="match status" value="1"/>
</dbReference>
<dbReference type="STRING" id="39492.ERS852540_02503"/>
<feature type="domain" description="Response regulatory" evidence="4">
    <location>
        <begin position="2"/>
        <end position="121"/>
    </location>
</feature>
<dbReference type="InterPro" id="IPR007492">
    <property type="entry name" value="LytTR_DNA-bd_dom"/>
</dbReference>
<evidence type="ECO:0000259" key="5">
    <source>
        <dbReference type="PROSITE" id="PS50930"/>
    </source>
</evidence>
<dbReference type="SMART" id="SM00850">
    <property type="entry name" value="LytTR"/>
    <property type="match status" value="1"/>
</dbReference>
<evidence type="ECO:0000313" key="7">
    <source>
        <dbReference type="Proteomes" id="UP000095662"/>
    </source>
</evidence>
<dbReference type="EMBL" id="CZBY01000030">
    <property type="protein sequence ID" value="CUQ92337.1"/>
    <property type="molecule type" value="Genomic_DNA"/>
</dbReference>
<dbReference type="SMART" id="SM00448">
    <property type="entry name" value="REC"/>
    <property type="match status" value="1"/>
</dbReference>
<dbReference type="InterPro" id="IPR046947">
    <property type="entry name" value="LytR-like"/>
</dbReference>
<dbReference type="GO" id="GO:0003677">
    <property type="term" value="F:DNA binding"/>
    <property type="evidence" value="ECO:0007669"/>
    <property type="project" value="InterPro"/>
</dbReference>
<dbReference type="Pfam" id="PF00072">
    <property type="entry name" value="Response_reg"/>
    <property type="match status" value="1"/>
</dbReference>
<evidence type="ECO:0000259" key="4">
    <source>
        <dbReference type="PROSITE" id="PS50110"/>
    </source>
</evidence>
<dbReference type="Gene3D" id="3.40.50.2300">
    <property type="match status" value="1"/>
</dbReference>
<dbReference type="PROSITE" id="PS50930">
    <property type="entry name" value="HTH_LYTTR"/>
    <property type="match status" value="1"/>
</dbReference>
<keyword evidence="3" id="KW-0597">Phosphoprotein</keyword>
<dbReference type="OrthoDB" id="9774865at2"/>
<sequence length="241" mass="28027">MTIAICDDSAIDCLLSKFLISEYFKKHRKTCDIVTYETGAKLISDFEDGAVFDIVFMDIYVGEELGIDIAGRLRNEGYDNLLIFSTITPEYAIASYSVKANGYILKPFSTERIESVLDRVLEHYVKDYIRIKVRNSYVNIMYSDIIYIESRNNRCILHTADEEYPLYMKLDDIEQQIADEKSRFLRCHRSYIVNMDHITAVDEQFRLDNGDSALIRSRSRAQIKKTYLAYSQSGKVKHKKQ</sequence>
<protein>
    <recommendedName>
        <fullName evidence="1">Stage 0 sporulation protein A homolog</fullName>
    </recommendedName>
</protein>
<dbReference type="AlphaFoldDB" id="A0A175A308"/>
<organism evidence="6 7">
    <name type="scientific">[Eubacterium] siraeum</name>
    <dbReference type="NCBI Taxonomy" id="39492"/>
    <lineage>
        <taxon>Bacteria</taxon>
        <taxon>Bacillati</taxon>
        <taxon>Bacillota</taxon>
        <taxon>Clostridia</taxon>
        <taxon>Eubacteriales</taxon>
        <taxon>Oscillospiraceae</taxon>
        <taxon>Oscillospiraceae incertae sedis</taxon>
    </lineage>
</organism>
<evidence type="ECO:0000313" key="6">
    <source>
        <dbReference type="EMBL" id="CUQ92337.1"/>
    </source>
</evidence>
<evidence type="ECO:0000256" key="1">
    <source>
        <dbReference type="ARBA" id="ARBA00018672"/>
    </source>
</evidence>
<evidence type="ECO:0000256" key="2">
    <source>
        <dbReference type="ARBA" id="ARBA00024867"/>
    </source>
</evidence>
<feature type="domain" description="HTH LytTR-type" evidence="5">
    <location>
        <begin position="129"/>
        <end position="229"/>
    </location>
</feature>
<proteinExistence type="predicted"/>
<accession>A0A175A308</accession>
<feature type="modified residue" description="4-aspartylphosphate" evidence="3">
    <location>
        <position position="58"/>
    </location>
</feature>
<evidence type="ECO:0000256" key="3">
    <source>
        <dbReference type="PROSITE-ProRule" id="PRU00169"/>
    </source>
</evidence>